<comment type="caution">
    <text evidence="2">The sequence shown here is derived from an EMBL/GenBank/DDBJ whole genome shotgun (WGS) entry which is preliminary data.</text>
</comment>
<dbReference type="EMBL" id="MCOK01000001">
    <property type="protein sequence ID" value="OOC53798.1"/>
    <property type="molecule type" value="Genomic_DNA"/>
</dbReference>
<dbReference type="STRING" id="501010.NOSIN_08265"/>
<dbReference type="RefSeq" id="WP_077690185.1">
    <property type="nucleotide sequence ID" value="NZ_MCOK01000001.1"/>
</dbReference>
<accession>A0A1V3BZC4</accession>
<keyword evidence="3" id="KW-1185">Reference proteome</keyword>
<evidence type="ECO:0000256" key="1">
    <source>
        <dbReference type="SAM" id="MobiDB-lite"/>
    </source>
</evidence>
<dbReference type="AlphaFoldDB" id="A0A1V3BZC4"/>
<sequence>MTATRTALAVPGGSGTAAPARPRGATVAIDNLCDIGETSVRNPVRPVGGGDAADADFVEPVVTDGLIDSAPDLDTFIR</sequence>
<dbReference type="Proteomes" id="UP000189004">
    <property type="component" value="Unassembled WGS sequence"/>
</dbReference>
<organism evidence="2 3">
    <name type="scientific">Nocardiopsis sinuspersici</name>
    <dbReference type="NCBI Taxonomy" id="501010"/>
    <lineage>
        <taxon>Bacteria</taxon>
        <taxon>Bacillati</taxon>
        <taxon>Actinomycetota</taxon>
        <taxon>Actinomycetes</taxon>
        <taxon>Streptosporangiales</taxon>
        <taxon>Nocardiopsidaceae</taxon>
        <taxon>Nocardiopsis</taxon>
    </lineage>
</organism>
<gene>
    <name evidence="2" type="ORF">NOSIN_08265</name>
</gene>
<feature type="region of interest" description="Disordered" evidence="1">
    <location>
        <begin position="1"/>
        <end position="21"/>
    </location>
</feature>
<proteinExistence type="predicted"/>
<evidence type="ECO:0000313" key="2">
    <source>
        <dbReference type="EMBL" id="OOC53798.1"/>
    </source>
</evidence>
<evidence type="ECO:0000313" key="3">
    <source>
        <dbReference type="Proteomes" id="UP000189004"/>
    </source>
</evidence>
<name>A0A1V3BZC4_9ACTN</name>
<reference evidence="3" key="1">
    <citation type="submission" date="2016-08" db="EMBL/GenBank/DDBJ databases">
        <authorList>
            <person name="Tokovenko B."/>
            <person name="Kalinowski J."/>
        </authorList>
    </citation>
    <scope>NUCLEOTIDE SEQUENCE [LARGE SCALE GENOMIC DNA]</scope>
    <source>
        <strain evidence="3">UTMC102</strain>
    </source>
</reference>
<protein>
    <submittedName>
        <fullName evidence="2">Uncharacterized protein</fullName>
    </submittedName>
</protein>